<evidence type="ECO:0000256" key="2">
    <source>
        <dbReference type="ARBA" id="ARBA00023136"/>
    </source>
</evidence>
<dbReference type="Proteomes" id="UP000324973">
    <property type="component" value="Unassembled WGS sequence"/>
</dbReference>
<name>A0A5D4XLV7_9GAMM</name>
<evidence type="ECO:0000313" key="5">
    <source>
        <dbReference type="EMBL" id="TYT24945.1"/>
    </source>
</evidence>
<dbReference type="AlphaFoldDB" id="A0A5D4XLV7"/>
<comment type="subcellular location">
    <subcellularLocation>
        <location evidence="1">Membrane</location>
    </subcellularLocation>
</comment>
<comment type="caution">
    <text evidence="5">The sequence shown here is derived from an EMBL/GenBank/DDBJ whole genome shotgun (WGS) entry which is preliminary data.</text>
</comment>
<feature type="domain" description="Beta-lactamase-related" evidence="4">
    <location>
        <begin position="25"/>
        <end position="345"/>
    </location>
</feature>
<dbReference type="EMBL" id="VTFT01000001">
    <property type="protein sequence ID" value="TYT24945.1"/>
    <property type="molecule type" value="Genomic_DNA"/>
</dbReference>
<keyword evidence="3" id="KW-0732">Signal</keyword>
<dbReference type="Pfam" id="PF00144">
    <property type="entry name" value="Beta-lactamase"/>
    <property type="match status" value="1"/>
</dbReference>
<keyword evidence="6" id="KW-1185">Reference proteome</keyword>
<dbReference type="InterPro" id="IPR050491">
    <property type="entry name" value="AmpC-like"/>
</dbReference>
<proteinExistence type="predicted"/>
<keyword evidence="2" id="KW-0472">Membrane</keyword>
<dbReference type="GO" id="GO:0016020">
    <property type="term" value="C:membrane"/>
    <property type="evidence" value="ECO:0007669"/>
    <property type="project" value="UniProtKB-SubCell"/>
</dbReference>
<accession>A0A5D4XLV7</accession>
<sequence length="357" mass="38882">MKHAIVLLLALLWPAAAWADPVDDVDALLRSHDFSGVVRVWRGGDVLFHRAYGKANIEADVGMRLDTRFRIASISKLFTSVAVARLAEQGRIDYDAVIHDYLPGYTGEGGPVVTVRQLLTHTSGIANSDSVGSFEQAVADGMPLYQQPATPEQIVQRYASGRLVHPPGTHFDYNNADYFILGRIIEQVTGEAFPVALKRLVLDPAGIADTGMMDWRALSPVVASGYLCFGRDVPCIHELPVYHENWGAAGGLFSTSDDLARFSDLLFDGRLVGHDALARLLTVDKDEYAHGLWVAPATVRGRADRVAHRPGQVMGANTTLLRYVGDGLSILLLSNTTRAPMDETAFAIARAFLDEGE</sequence>
<protein>
    <submittedName>
        <fullName evidence="5">Beta-lactamase family protein</fullName>
    </submittedName>
</protein>
<feature type="chain" id="PRO_5023055039" evidence="3">
    <location>
        <begin position="20"/>
        <end position="357"/>
    </location>
</feature>
<dbReference type="SUPFAM" id="SSF56601">
    <property type="entry name" value="beta-lactamase/transpeptidase-like"/>
    <property type="match status" value="1"/>
</dbReference>
<dbReference type="PANTHER" id="PTHR46825:SF11">
    <property type="entry name" value="PENICILLIN-BINDING PROTEIN 4"/>
    <property type="match status" value="1"/>
</dbReference>
<dbReference type="RefSeq" id="WP_149101495.1">
    <property type="nucleotide sequence ID" value="NZ_VTFT01000001.1"/>
</dbReference>
<dbReference type="InterPro" id="IPR012338">
    <property type="entry name" value="Beta-lactam/transpept-like"/>
</dbReference>
<dbReference type="OrthoDB" id="119951at2"/>
<evidence type="ECO:0000256" key="3">
    <source>
        <dbReference type="SAM" id="SignalP"/>
    </source>
</evidence>
<organism evidence="5 6">
    <name type="scientific">Luteimonas viscosa</name>
    <dbReference type="NCBI Taxonomy" id="1132694"/>
    <lineage>
        <taxon>Bacteria</taxon>
        <taxon>Pseudomonadati</taxon>
        <taxon>Pseudomonadota</taxon>
        <taxon>Gammaproteobacteria</taxon>
        <taxon>Lysobacterales</taxon>
        <taxon>Lysobacteraceae</taxon>
        <taxon>Luteimonas</taxon>
    </lineage>
</organism>
<evidence type="ECO:0000259" key="4">
    <source>
        <dbReference type="Pfam" id="PF00144"/>
    </source>
</evidence>
<evidence type="ECO:0000256" key="1">
    <source>
        <dbReference type="ARBA" id="ARBA00004370"/>
    </source>
</evidence>
<dbReference type="InterPro" id="IPR001466">
    <property type="entry name" value="Beta-lactam-related"/>
</dbReference>
<feature type="signal peptide" evidence="3">
    <location>
        <begin position="1"/>
        <end position="19"/>
    </location>
</feature>
<evidence type="ECO:0000313" key="6">
    <source>
        <dbReference type="Proteomes" id="UP000324973"/>
    </source>
</evidence>
<dbReference type="PANTHER" id="PTHR46825">
    <property type="entry name" value="D-ALANYL-D-ALANINE-CARBOXYPEPTIDASE/ENDOPEPTIDASE AMPH"/>
    <property type="match status" value="1"/>
</dbReference>
<reference evidence="5 6" key="1">
    <citation type="submission" date="2019-08" db="EMBL/GenBank/DDBJ databases">
        <title>Luteimonas viscosus sp. nov., isolated from soil of a sunflower field.</title>
        <authorList>
            <person name="Jianli Z."/>
            <person name="Ying Z."/>
        </authorList>
    </citation>
    <scope>NUCLEOTIDE SEQUENCE [LARGE SCALE GENOMIC DNA]</scope>
    <source>
        <strain evidence="5 6">XBU10</strain>
    </source>
</reference>
<gene>
    <name evidence="5" type="ORF">FZO89_00860</name>
</gene>
<dbReference type="Gene3D" id="3.40.710.10">
    <property type="entry name" value="DD-peptidase/beta-lactamase superfamily"/>
    <property type="match status" value="1"/>
</dbReference>